<dbReference type="InterPro" id="IPR012337">
    <property type="entry name" value="RNaseH-like_sf"/>
</dbReference>
<dbReference type="GO" id="GO:0003964">
    <property type="term" value="F:RNA-directed DNA polymerase activity"/>
    <property type="evidence" value="ECO:0007669"/>
    <property type="project" value="UniProtKB-KW"/>
</dbReference>
<dbReference type="InterPro" id="IPR036397">
    <property type="entry name" value="RNaseH_sf"/>
</dbReference>
<evidence type="ECO:0000313" key="4">
    <source>
        <dbReference type="Proteomes" id="UP001151760"/>
    </source>
</evidence>
<evidence type="ECO:0000256" key="1">
    <source>
        <dbReference type="ARBA" id="ARBA00022670"/>
    </source>
</evidence>
<keyword evidence="3" id="KW-0548">Nucleotidyltransferase</keyword>
<dbReference type="Gene3D" id="3.30.420.10">
    <property type="entry name" value="Ribonuclease H-like superfamily/Ribonuclease H"/>
    <property type="match status" value="1"/>
</dbReference>
<reference evidence="3" key="1">
    <citation type="journal article" date="2022" name="Int. J. Mol. Sci.">
        <title>Draft Genome of Tanacetum Coccineum: Genomic Comparison of Closely Related Tanacetum-Family Plants.</title>
        <authorList>
            <person name="Yamashiro T."/>
            <person name="Shiraishi A."/>
            <person name="Nakayama K."/>
            <person name="Satake H."/>
        </authorList>
    </citation>
    <scope>NUCLEOTIDE SEQUENCE</scope>
</reference>
<keyword evidence="3" id="KW-0695">RNA-directed DNA polymerase</keyword>
<keyword evidence="1" id="KW-0645">Protease</keyword>
<dbReference type="PANTHER" id="PTHR42648:SF31">
    <property type="entry name" value="RNA-DIRECTED DNA POLYMERASE"/>
    <property type="match status" value="1"/>
</dbReference>
<feature type="domain" description="Integrase catalytic" evidence="2">
    <location>
        <begin position="95"/>
        <end position="193"/>
    </location>
</feature>
<sequence length="884" mass="101855">MTGIIEDLSNLKDKVQWSVELPDGNIAMAKKEGDVCFDNGFVLRNVLYVPGLTCNLLSVPQLLDEGNCIVQFAPNICVIQDLTSRTVIGAGERMDGGLFYFREMPPTKAFKTTTTTIPFDLWHKRLVGTPQQNGRVERKHRHILNVARALRFQSYLPIDFWGERILTAAYLINHTPSSILNGKTPYTVLLQDKIKDLENVVCIMGRSTDTLRLLTSEQKAFKDNLLKSGVGYNGPFVLSQAYAKIPKLYRASKLCDKNEQLHVFDSEKTLEDAEKSQLKMNEFQKDEKVQELKIQQIDYKKLNKLYKDFVPQKELSVEQTYFSSSSFPVLKILFKILRKQKVLPTESPLIKRTAKFEAYFEKLEKMKVVLERQLAISWVWRYISQDNSLWVVVISGVCTWFVFTGDGGSMLKHLFPRLFALETIKDIYVANKFRVPITCSFRRPVRGGLEAQQLDHLHGYYWIDSVIYSGIRWVWDLNGDGVFRVKDVRNLLDETFLPKADTPTRWIKCIPIKVNVFVWKALQDRLPTRLNLVRRNILIDSLSCPICDGEPEDSSHLFFHCCLARDVTRLVCRWWDLGFHSFNSYTDWQGKNLLFADSNPRKDVIFDEIVLRSFNWCLARGDKFASRSRKCVFVGYPYGQKGWRLFDLEKLEFFLSRDVDFLENVFPYDTEPITPCVNNVAYNDDETHDEYSSQEMGGSVTIPVNENTIPHDDGNQVVVNENTILHDDGDQVVGNKGITPSPQSHNVDTGEQVQAEELGRGHRKKHVSVRLRDYVTNTIQKMSPSHSTPLAQSTSSSTPYPIGHYVNSEKISSCHRTFLKAITAERELVTYSEAVKDKRWRSAMDSELEDLEQNKTWTIEKLPPDKKALGCKWVYKKVQIRWDY</sequence>
<organism evidence="3 4">
    <name type="scientific">Tanacetum coccineum</name>
    <dbReference type="NCBI Taxonomy" id="301880"/>
    <lineage>
        <taxon>Eukaryota</taxon>
        <taxon>Viridiplantae</taxon>
        <taxon>Streptophyta</taxon>
        <taxon>Embryophyta</taxon>
        <taxon>Tracheophyta</taxon>
        <taxon>Spermatophyta</taxon>
        <taxon>Magnoliopsida</taxon>
        <taxon>eudicotyledons</taxon>
        <taxon>Gunneridae</taxon>
        <taxon>Pentapetalae</taxon>
        <taxon>asterids</taxon>
        <taxon>campanulids</taxon>
        <taxon>Asterales</taxon>
        <taxon>Asteraceae</taxon>
        <taxon>Asteroideae</taxon>
        <taxon>Anthemideae</taxon>
        <taxon>Anthemidinae</taxon>
        <taxon>Tanacetum</taxon>
    </lineage>
</organism>
<keyword evidence="3" id="KW-0808">Transferase</keyword>
<name>A0ABQ5E1F2_9ASTR</name>
<dbReference type="SUPFAM" id="SSF53098">
    <property type="entry name" value="Ribonuclease H-like"/>
    <property type="match status" value="1"/>
</dbReference>
<dbReference type="Pfam" id="PF25597">
    <property type="entry name" value="SH3_retrovirus"/>
    <property type="match status" value="1"/>
</dbReference>
<dbReference type="Pfam" id="PF13966">
    <property type="entry name" value="zf-RVT"/>
    <property type="match status" value="1"/>
</dbReference>
<evidence type="ECO:0000313" key="3">
    <source>
        <dbReference type="EMBL" id="GJT45265.1"/>
    </source>
</evidence>
<dbReference type="Pfam" id="PF22936">
    <property type="entry name" value="Pol_BBD"/>
    <property type="match status" value="1"/>
</dbReference>
<keyword evidence="4" id="KW-1185">Reference proteome</keyword>
<dbReference type="EMBL" id="BQNB010015887">
    <property type="protein sequence ID" value="GJT45265.1"/>
    <property type="molecule type" value="Genomic_DNA"/>
</dbReference>
<dbReference type="Proteomes" id="UP001151760">
    <property type="component" value="Unassembled WGS sequence"/>
</dbReference>
<evidence type="ECO:0000259" key="2">
    <source>
        <dbReference type="PROSITE" id="PS50994"/>
    </source>
</evidence>
<comment type="caution">
    <text evidence="3">The sequence shown here is derived from an EMBL/GenBank/DDBJ whole genome shotgun (WGS) entry which is preliminary data.</text>
</comment>
<accession>A0ABQ5E1F2</accession>
<proteinExistence type="predicted"/>
<gene>
    <name evidence="3" type="ORF">Tco_0953980</name>
</gene>
<reference evidence="3" key="2">
    <citation type="submission" date="2022-01" db="EMBL/GenBank/DDBJ databases">
        <authorList>
            <person name="Yamashiro T."/>
            <person name="Shiraishi A."/>
            <person name="Satake H."/>
            <person name="Nakayama K."/>
        </authorList>
    </citation>
    <scope>NUCLEOTIDE SEQUENCE</scope>
</reference>
<dbReference type="InterPro" id="IPR039537">
    <property type="entry name" value="Retrotran_Ty1/copia-like"/>
</dbReference>
<dbReference type="InterPro" id="IPR054722">
    <property type="entry name" value="PolX-like_BBD"/>
</dbReference>
<protein>
    <submittedName>
        <fullName evidence="3">RNA-directed DNA polymerase, eukaryota</fullName>
    </submittedName>
</protein>
<keyword evidence="1" id="KW-0378">Hydrolase</keyword>
<dbReference type="PANTHER" id="PTHR42648">
    <property type="entry name" value="TRANSPOSASE, PUTATIVE-RELATED"/>
    <property type="match status" value="1"/>
</dbReference>
<dbReference type="InterPro" id="IPR057670">
    <property type="entry name" value="SH3_retrovirus"/>
</dbReference>
<dbReference type="PROSITE" id="PS50994">
    <property type="entry name" value="INTEGRASE"/>
    <property type="match status" value="1"/>
</dbReference>
<dbReference type="InterPro" id="IPR001584">
    <property type="entry name" value="Integrase_cat-core"/>
</dbReference>
<dbReference type="InterPro" id="IPR026960">
    <property type="entry name" value="RVT-Znf"/>
</dbReference>